<dbReference type="SUPFAM" id="SSF51126">
    <property type="entry name" value="Pectin lyase-like"/>
    <property type="match status" value="2"/>
</dbReference>
<feature type="domain" description="Teneurin-like YD-shell" evidence="6">
    <location>
        <begin position="2030"/>
        <end position="2185"/>
    </location>
</feature>
<reference evidence="7 8" key="1">
    <citation type="journal article" date="2017" name="ISME J.">
        <title>Potential for microbial H2 and metal transformations associated with novel bacteria and archaea in deep terrestrial subsurface sediments.</title>
        <authorList>
            <person name="Hernsdorf A.W."/>
            <person name="Amano Y."/>
            <person name="Miyakawa K."/>
            <person name="Ise K."/>
            <person name="Suzuki Y."/>
            <person name="Anantharaman K."/>
            <person name="Probst A."/>
            <person name="Burstein D."/>
            <person name="Thomas B.C."/>
            <person name="Banfield J.F."/>
        </authorList>
    </citation>
    <scope>NUCLEOTIDE SEQUENCE [LARGE SCALE GENOMIC DNA]</scope>
    <source>
        <strain evidence="7">HGW-Actinobacteria-3</strain>
    </source>
</reference>
<dbReference type="NCBIfam" id="TIGR01643">
    <property type="entry name" value="YD_repeat_2x"/>
    <property type="match status" value="13"/>
</dbReference>
<dbReference type="Gene3D" id="2.180.10.10">
    <property type="entry name" value="RHS repeat-associated core"/>
    <property type="match status" value="4"/>
</dbReference>
<keyword evidence="3" id="KW-0472">Membrane</keyword>
<dbReference type="InterPro" id="IPR031325">
    <property type="entry name" value="RHS_repeat"/>
</dbReference>
<evidence type="ECO:0000256" key="1">
    <source>
        <dbReference type="ARBA" id="ARBA00022737"/>
    </source>
</evidence>
<dbReference type="PANTHER" id="PTHR32305">
    <property type="match status" value="1"/>
</dbReference>
<feature type="compositionally biased region" description="Polar residues" evidence="2">
    <location>
        <begin position="2093"/>
        <end position="2113"/>
    </location>
</feature>
<evidence type="ECO:0000256" key="3">
    <source>
        <dbReference type="SAM" id="Phobius"/>
    </source>
</evidence>
<comment type="caution">
    <text evidence="7">The sequence shown here is derived from an EMBL/GenBank/DDBJ whole genome shotgun (WGS) entry which is preliminary data.</text>
</comment>
<evidence type="ECO:0000259" key="6">
    <source>
        <dbReference type="Pfam" id="PF25023"/>
    </source>
</evidence>
<feature type="transmembrane region" description="Helical" evidence="3">
    <location>
        <begin position="32"/>
        <end position="54"/>
    </location>
</feature>
<evidence type="ECO:0000259" key="5">
    <source>
        <dbReference type="Pfam" id="PF20148"/>
    </source>
</evidence>
<dbReference type="InterPro" id="IPR039448">
    <property type="entry name" value="Beta_helix"/>
</dbReference>
<feature type="non-terminal residue" evidence="7">
    <location>
        <position position="2191"/>
    </location>
</feature>
<feature type="compositionally biased region" description="Polar residues" evidence="2">
    <location>
        <begin position="1799"/>
        <end position="1817"/>
    </location>
</feature>
<dbReference type="SUPFAM" id="SSF69304">
    <property type="entry name" value="Tricorn protease N-terminal domain"/>
    <property type="match status" value="1"/>
</dbReference>
<evidence type="ECO:0000256" key="2">
    <source>
        <dbReference type="SAM" id="MobiDB-lite"/>
    </source>
</evidence>
<feature type="domain" description="Right handed beta helix" evidence="4">
    <location>
        <begin position="993"/>
        <end position="1145"/>
    </location>
</feature>
<feature type="region of interest" description="Disordered" evidence="2">
    <location>
        <begin position="2086"/>
        <end position="2113"/>
    </location>
</feature>
<sequence length="2191" mass="235610">MIISGKNPAAGIGAAKMAGTPLSLVHFKFLKAFALVVVTAMLCVALSCGVASAAKVKTEAKIKKPGKRALVEATVEVKGTATAPDFTDYKLSFAPIEDPQNSREIADITYPVSNDKLADWDTTSAPDGDYMLKLEVFASSGVVASDEVEVRLDNDPPNVSFASPRDGGVVWSPFPVTGTITDAHLARWKLVRESLAARLLAHLDGNTANERTGEEGDAIGNPTYQNAKFAQGLHIGAGEGLSCPAGKNIDAGSGTIEMWILPDWSPDDQATRILLQTETADRLHPTDCLKITKEAGGITFTVFDREANANSCTFPVDSNNLPANTPFHLAATWNDGNISLAVNGFQSEQAQGLGTGKITELGKHIFFGCYPQDPSTADATFDELAIYNYERSLSSIRTDCLSDVPKTMGSGKEKVASGSQQVDNAAIGTITVEDSPGEALLLTLSAKDEMKRESTAAERVFIDNPSPVAEISSPVQGAQLDGEVQVKGIAFDMDLLSCAVAFRAGTDENAPGAWTDISSSSQQVWHGTLAAWNTAGLPGGDYTLRLQVGDGSGKVSTAYRQVTVKVIGPPLAEITFPIQNGGVPESCEITGSASGGNFSSYKIEYMRGHNPNAPDSWQTITSGQTNPVKNGILAIWDTNSLQENNPYMLRLTVYGLSGMEITKTVPVFIDHTAPEATITSPVADQVCTGLIKVKGTAKDAHFKNYSLEYCSFSEPDKWQLIKSFTTPVSSGTLGWWNAETLADGEYVLKLTATDSAGHSTLCNLSVKVSNVPGYTIESVHTEPTGVMLEVGQSAEFMSVGTDMNGNDHLVPALYQLLGNVGTIDAAGHFTATSLGLGTVRITYGALSFDAPVSVITRIGDTVLSSDETWTPAANPWVVDGWIVVPKGVKLTITSGTVVKFIRGGFYVEGALEMSSTTGQLPIVLTSIKDDSCLGDTNADGGNSTPQPGNWSTVYFAPGSPSSSIVEGTRVLYAGKSTGENIIGSRYVSSNSSIIFYGVTGDVNLRSSRIAHSPTDGVMMVKSGTATITLEENIIEDISKTAVEVSANDATIKSNTIDGALTGIQLVAVSSVIESNILTNIRDKNIYFLRGGDVTIRSNTIRGALTGWGIDCENGKNATIESNNIDGVIYGIFSGLFTNAVIESNTLTHISNKYGFGYGIYCYNGFNVREKFIIKSNKVDMTSYGIRLGCDTTGNLIESNTLTNISEIGICCPHCGETGNVIVRSNTIDRASTGIELRQSTDAVIESNNMKNVLDTGINCAYQNKNITIKSNNIIIGAYGISLAWVTGAVIESNILMSKAGKGTGIIVRGMGDNLIIKSNKVDMTSAGIIMHFPTNTVVESNILTNISKIGIFCHGGNTVLKTNIVTGTGLPNENPNLHAGISLRKFSGSVTGKNDISGFKIGIDIHEYESNLNVNLKGNSIHDNGKEMADGFGVYCDGPDYIDVSDNWWGDGSGPAPAGKCNGIGGHVYVDNWVGQTAYYGRVYGVNLRSQYQGEPVNTSTGNFYQSHTDLSFESTGPRIEVTRTYNALSHDRENPFGFGWDSTFTERIEPYLPDYEKDNWMLIGSEGDTHRYIPKEGMPDTYVPEDVADQGYSTLTRDADETWTLSWKDGSSKSFDQTGLLTTVRDSNQNTLSFTRDTSGKATSVTDATGQSASVTYEGDRITKITDPAGRELLYSYDSRGNLESARNLQGDFTRYTYDDQHRMLTIADPIGNEFVKNTYDESDRVVSQEDAHGHVVNFTYDPFEHQSTFTDARGVKTEHKDNLDLYNIGEKDADGKSNATTYDAAGNVTSRTDKLGNKTTSTYDENGNMLTETDPLSHTTTYTYDSRGNCLTTTDPLGNISTSAYDARNNLISSTDPLGNTTTYTYDAQGRQLTTTDPLGNTTTNTYDSRGNLIQVTNPDGGVTTNTYDAANRKITTTDPENNMTTFTYDQIGNLMSMKDPEGHTTTYTYDKDGNQITVKDPLGNTTATAYDKMGRVESQTDPIGNTTTNEYDKNGNPTGETDPLGHSTQHFYDFLNRETQTVDPKGASISRTYDAEGRVLTETDAEGNITTSAYDKTGRLATSTDALGNITTHAYDDAGREITVTDPKGNKTTNTYDPSGRLMSTTDPENHTTTYTYDACGNRITETDPEGHVTTHAYDTMNREISITDPAGRTVSCTYDRNGKKTSTTDGTLATTTYEYNSLGLMTK</sequence>
<dbReference type="SUPFAM" id="SSF49899">
    <property type="entry name" value="Concanavalin A-like lectins/glucanases"/>
    <property type="match status" value="1"/>
</dbReference>
<dbReference type="Pfam" id="PF25023">
    <property type="entry name" value="TEN_YD-shell"/>
    <property type="match status" value="2"/>
</dbReference>
<keyword evidence="1" id="KW-0677">Repeat</keyword>
<dbReference type="PANTHER" id="PTHR32305:SF15">
    <property type="entry name" value="PROTEIN RHSA-RELATED"/>
    <property type="match status" value="1"/>
</dbReference>
<name>A0A2N3G782_9ACTN</name>
<keyword evidence="3" id="KW-1133">Transmembrane helix</keyword>
<gene>
    <name evidence="7" type="ORF">CVT63_02390</name>
</gene>
<evidence type="ECO:0000313" key="8">
    <source>
        <dbReference type="Proteomes" id="UP000233654"/>
    </source>
</evidence>
<feature type="domain" description="Teneurin-like YD-shell" evidence="6">
    <location>
        <begin position="1615"/>
        <end position="1748"/>
    </location>
</feature>
<dbReference type="Pfam" id="PF13385">
    <property type="entry name" value="Laminin_G_3"/>
    <property type="match status" value="1"/>
</dbReference>
<dbReference type="EMBL" id="PHEX01000014">
    <property type="protein sequence ID" value="PKQ28478.1"/>
    <property type="molecule type" value="Genomic_DNA"/>
</dbReference>
<dbReference type="Proteomes" id="UP000233654">
    <property type="component" value="Unassembled WGS sequence"/>
</dbReference>
<dbReference type="Gene3D" id="2.160.20.10">
    <property type="entry name" value="Single-stranded right-handed beta-helix, Pectin lyase-like"/>
    <property type="match status" value="3"/>
</dbReference>
<proteinExistence type="predicted"/>
<dbReference type="InterPro" id="IPR013320">
    <property type="entry name" value="ConA-like_dom_sf"/>
</dbReference>
<feature type="compositionally biased region" description="Polar residues" evidence="2">
    <location>
        <begin position="1980"/>
        <end position="2002"/>
    </location>
</feature>
<dbReference type="InterPro" id="IPR045351">
    <property type="entry name" value="DUF6531"/>
</dbReference>
<protein>
    <submittedName>
        <fullName evidence="7">Uncharacterized protein</fullName>
    </submittedName>
</protein>
<dbReference type="InterPro" id="IPR050708">
    <property type="entry name" value="T6SS_VgrG/RHS"/>
</dbReference>
<dbReference type="InterPro" id="IPR006530">
    <property type="entry name" value="YD"/>
</dbReference>
<feature type="domain" description="DUF6531" evidence="5">
    <location>
        <begin position="1494"/>
        <end position="1572"/>
    </location>
</feature>
<keyword evidence="3" id="KW-0812">Transmembrane</keyword>
<dbReference type="InterPro" id="IPR012334">
    <property type="entry name" value="Pectin_lyas_fold"/>
</dbReference>
<dbReference type="Pfam" id="PF20148">
    <property type="entry name" value="DUF6531"/>
    <property type="match status" value="1"/>
</dbReference>
<dbReference type="InterPro" id="IPR056823">
    <property type="entry name" value="TEN-like_YD-shell"/>
</dbReference>
<feature type="region of interest" description="Disordered" evidence="2">
    <location>
        <begin position="1798"/>
        <end position="1817"/>
    </location>
</feature>
<dbReference type="InterPro" id="IPR011050">
    <property type="entry name" value="Pectin_lyase_fold/virulence"/>
</dbReference>
<organism evidence="7 8">
    <name type="scientific">Candidatus Anoxymicrobium japonicum</name>
    <dbReference type="NCBI Taxonomy" id="2013648"/>
    <lineage>
        <taxon>Bacteria</taxon>
        <taxon>Bacillati</taxon>
        <taxon>Actinomycetota</taxon>
        <taxon>Candidatus Geothermincolia</taxon>
        <taxon>Candidatus Geothermincolales</taxon>
        <taxon>Candidatus Anoxymicrobiaceae</taxon>
        <taxon>Candidatus Anoxymicrobium</taxon>
    </lineage>
</organism>
<feature type="region of interest" description="Disordered" evidence="2">
    <location>
        <begin position="1980"/>
        <end position="2011"/>
    </location>
</feature>
<dbReference type="InterPro" id="IPR006626">
    <property type="entry name" value="PbH1"/>
</dbReference>
<dbReference type="Pfam" id="PF13229">
    <property type="entry name" value="Beta_helix"/>
    <property type="match status" value="2"/>
</dbReference>
<dbReference type="SMART" id="SM00710">
    <property type="entry name" value="PbH1"/>
    <property type="match status" value="12"/>
</dbReference>
<accession>A0A2N3G782</accession>
<feature type="domain" description="Right handed beta helix" evidence="4">
    <location>
        <begin position="1158"/>
        <end position="1320"/>
    </location>
</feature>
<dbReference type="Pfam" id="PF05593">
    <property type="entry name" value="RHS_repeat"/>
    <property type="match status" value="5"/>
</dbReference>
<evidence type="ECO:0000259" key="4">
    <source>
        <dbReference type="Pfam" id="PF13229"/>
    </source>
</evidence>
<evidence type="ECO:0000313" key="7">
    <source>
        <dbReference type="EMBL" id="PKQ28478.1"/>
    </source>
</evidence>